<proteinExistence type="predicted"/>
<dbReference type="AlphaFoldDB" id="A0A2V0PBA1"/>
<gene>
    <name evidence="1" type="ORF">Rsub_07744</name>
</gene>
<organism evidence="1 2">
    <name type="scientific">Raphidocelis subcapitata</name>
    <dbReference type="NCBI Taxonomy" id="307507"/>
    <lineage>
        <taxon>Eukaryota</taxon>
        <taxon>Viridiplantae</taxon>
        <taxon>Chlorophyta</taxon>
        <taxon>core chlorophytes</taxon>
        <taxon>Chlorophyceae</taxon>
        <taxon>CS clade</taxon>
        <taxon>Sphaeropleales</taxon>
        <taxon>Selenastraceae</taxon>
        <taxon>Raphidocelis</taxon>
    </lineage>
</organism>
<name>A0A2V0PBA1_9CHLO</name>
<dbReference type="InParanoid" id="A0A2V0PBA1"/>
<evidence type="ECO:0000313" key="2">
    <source>
        <dbReference type="Proteomes" id="UP000247498"/>
    </source>
</evidence>
<sequence>MPPTSAAALPHDVLARICSFLPPGDAIHTAPRLNKALAAAAAQRVAELQAKVAAFAAVDASKEALWQFGTTLFSPPLWALREALQCARALGCRWDEWACCRAAANGDLAMLQWARTQEPPCPWDEGTCSFAAYSGHLAVLQWARAQQPPCPWDPEVCFQCAAEHPAVEEWIRAQAALEGL</sequence>
<dbReference type="EMBL" id="BDRX01000060">
    <property type="protein sequence ID" value="GBF95160.1"/>
    <property type="molecule type" value="Genomic_DNA"/>
</dbReference>
<reference evidence="1 2" key="1">
    <citation type="journal article" date="2018" name="Sci. Rep.">
        <title>Raphidocelis subcapitata (=Pseudokirchneriella subcapitata) provides an insight into genome evolution and environmental adaptations in the Sphaeropleales.</title>
        <authorList>
            <person name="Suzuki S."/>
            <person name="Yamaguchi H."/>
            <person name="Nakajima N."/>
            <person name="Kawachi M."/>
        </authorList>
    </citation>
    <scope>NUCLEOTIDE SEQUENCE [LARGE SCALE GENOMIC DNA]</scope>
    <source>
        <strain evidence="1 2">NIES-35</strain>
    </source>
</reference>
<protein>
    <recommendedName>
        <fullName evidence="3">F-box domain-containing protein</fullName>
    </recommendedName>
</protein>
<dbReference type="STRING" id="307507.A0A2V0PBA1"/>
<dbReference type="OrthoDB" id="549039at2759"/>
<evidence type="ECO:0000313" key="1">
    <source>
        <dbReference type="EMBL" id="GBF95160.1"/>
    </source>
</evidence>
<keyword evidence="2" id="KW-1185">Reference proteome</keyword>
<comment type="caution">
    <text evidence="1">The sequence shown here is derived from an EMBL/GenBank/DDBJ whole genome shotgun (WGS) entry which is preliminary data.</text>
</comment>
<dbReference type="Proteomes" id="UP000247498">
    <property type="component" value="Unassembled WGS sequence"/>
</dbReference>
<evidence type="ECO:0008006" key="3">
    <source>
        <dbReference type="Google" id="ProtNLM"/>
    </source>
</evidence>
<accession>A0A2V0PBA1</accession>